<proteinExistence type="predicted"/>
<dbReference type="Proteomes" id="UP001627154">
    <property type="component" value="Unassembled WGS sequence"/>
</dbReference>
<evidence type="ECO:0000256" key="1">
    <source>
        <dbReference type="SAM" id="MobiDB-lite"/>
    </source>
</evidence>
<dbReference type="EMBL" id="JBJJXI010000113">
    <property type="protein sequence ID" value="KAL3390988.1"/>
    <property type="molecule type" value="Genomic_DNA"/>
</dbReference>
<accession>A0ABD2WDI7</accession>
<dbReference type="AlphaFoldDB" id="A0ABD2WDI7"/>
<evidence type="ECO:0000313" key="2">
    <source>
        <dbReference type="EMBL" id="KAL3390988.1"/>
    </source>
</evidence>
<name>A0ABD2WDI7_9HYME</name>
<keyword evidence="3" id="KW-1185">Reference proteome</keyword>
<protein>
    <submittedName>
        <fullName evidence="2">Uncharacterized protein</fullName>
    </submittedName>
</protein>
<evidence type="ECO:0000313" key="3">
    <source>
        <dbReference type="Proteomes" id="UP001627154"/>
    </source>
</evidence>
<sequence length="183" mass="20798">MRNDKTCTSRATTNNPGPGEQLVLLKEKGHTNPPNFNDCAAEKVKTSLKRKASEHPEQPPAQLLCTELSKRRKDLPPNLKTVNEFDTLLDRYQRTLSDEKFLIFDSGQSEESRVLVFATRKNLEILVRREVWFLDGTFKVAPHLFTQVFLIVGNIDRKRQEAGDIEVVALPFVYALLSSKQTG</sequence>
<gene>
    <name evidence="2" type="ORF">TKK_014243</name>
</gene>
<feature type="region of interest" description="Disordered" evidence="1">
    <location>
        <begin position="1"/>
        <end position="20"/>
    </location>
</feature>
<reference evidence="2 3" key="1">
    <citation type="journal article" date="2024" name="bioRxiv">
        <title>A reference genome for Trichogramma kaykai: A tiny desert-dwelling parasitoid wasp with competing sex-ratio distorters.</title>
        <authorList>
            <person name="Culotta J."/>
            <person name="Lindsey A.R."/>
        </authorList>
    </citation>
    <scope>NUCLEOTIDE SEQUENCE [LARGE SCALE GENOMIC DNA]</scope>
    <source>
        <strain evidence="2 3">KSX58</strain>
    </source>
</reference>
<comment type="caution">
    <text evidence="2">The sequence shown here is derived from an EMBL/GenBank/DDBJ whole genome shotgun (WGS) entry which is preliminary data.</text>
</comment>
<organism evidence="2 3">
    <name type="scientific">Trichogramma kaykai</name>
    <dbReference type="NCBI Taxonomy" id="54128"/>
    <lineage>
        <taxon>Eukaryota</taxon>
        <taxon>Metazoa</taxon>
        <taxon>Ecdysozoa</taxon>
        <taxon>Arthropoda</taxon>
        <taxon>Hexapoda</taxon>
        <taxon>Insecta</taxon>
        <taxon>Pterygota</taxon>
        <taxon>Neoptera</taxon>
        <taxon>Endopterygota</taxon>
        <taxon>Hymenoptera</taxon>
        <taxon>Apocrita</taxon>
        <taxon>Proctotrupomorpha</taxon>
        <taxon>Chalcidoidea</taxon>
        <taxon>Trichogrammatidae</taxon>
        <taxon>Trichogramma</taxon>
    </lineage>
</organism>